<dbReference type="OrthoDB" id="2971140at2"/>
<sequence length="187" mass="21532">MTVNINLLQKQKPLVNPTFIVILLVILLLLLASIFVGAYKIKRSIQSSEEELAYIQVEIIEQTEMSNEREQSQSLEELMNATTWLEQERVNITGFLSELTALLPTRGYILSLQLSNKNEVEMLVQFDTQREAAYLLHSIKQADWSIDASLATINEQQAAEMERSRFEASYSFTFDPSYFSIVEEEKR</sequence>
<dbReference type="Proteomes" id="UP000215137">
    <property type="component" value="Chromosome"/>
</dbReference>
<reference evidence="2 3" key="1">
    <citation type="submission" date="2017-08" db="EMBL/GenBank/DDBJ databases">
        <title>Complete Genome Sequence of Bacillus kochii Oregon-R-modENCODE STRAIN BDGP4, isolated from Drosophila melanogaster gut.</title>
        <authorList>
            <person name="Wan K.H."/>
            <person name="Yu C."/>
            <person name="Park S."/>
            <person name="Hammonds A.S."/>
            <person name="Booth B.W."/>
            <person name="Celniker S.E."/>
        </authorList>
    </citation>
    <scope>NUCLEOTIDE SEQUENCE [LARGE SCALE GENOMIC DNA]</scope>
    <source>
        <strain evidence="2 3">BDGP4</strain>
    </source>
</reference>
<keyword evidence="3" id="KW-1185">Reference proteome</keyword>
<dbReference type="EMBL" id="CP022983">
    <property type="protein sequence ID" value="ASV68829.1"/>
    <property type="molecule type" value="Genomic_DNA"/>
</dbReference>
<dbReference type="KEGG" id="bko:CKF48_16955"/>
<name>A0A248TL22_9BACI</name>
<keyword evidence="1" id="KW-1133">Transmembrane helix</keyword>
<protein>
    <recommendedName>
        <fullName evidence="4">Fimbrial assembly protein</fullName>
    </recommendedName>
</protein>
<evidence type="ECO:0000313" key="3">
    <source>
        <dbReference type="Proteomes" id="UP000215137"/>
    </source>
</evidence>
<keyword evidence="1" id="KW-0812">Transmembrane</keyword>
<accession>A0A248TL22</accession>
<dbReference type="RefSeq" id="WP_095372396.1">
    <property type="nucleotide sequence ID" value="NZ_CP022983.1"/>
</dbReference>
<organism evidence="2 3">
    <name type="scientific">Cytobacillus kochii</name>
    <dbReference type="NCBI Taxonomy" id="859143"/>
    <lineage>
        <taxon>Bacteria</taxon>
        <taxon>Bacillati</taxon>
        <taxon>Bacillota</taxon>
        <taxon>Bacilli</taxon>
        <taxon>Bacillales</taxon>
        <taxon>Bacillaceae</taxon>
        <taxon>Cytobacillus</taxon>
    </lineage>
</organism>
<keyword evidence="1" id="KW-0472">Membrane</keyword>
<evidence type="ECO:0000313" key="2">
    <source>
        <dbReference type="EMBL" id="ASV68829.1"/>
    </source>
</evidence>
<gene>
    <name evidence="2" type="ORF">CKF48_16955</name>
</gene>
<feature type="transmembrane region" description="Helical" evidence="1">
    <location>
        <begin position="20"/>
        <end position="39"/>
    </location>
</feature>
<dbReference type="GeneID" id="97217154"/>
<dbReference type="AlphaFoldDB" id="A0A248TL22"/>
<evidence type="ECO:0000256" key="1">
    <source>
        <dbReference type="SAM" id="Phobius"/>
    </source>
</evidence>
<evidence type="ECO:0008006" key="4">
    <source>
        <dbReference type="Google" id="ProtNLM"/>
    </source>
</evidence>
<proteinExistence type="predicted"/>